<evidence type="ECO:0000256" key="6">
    <source>
        <dbReference type="ARBA" id="ARBA00023157"/>
    </source>
</evidence>
<name>A0A3P8WY67_CYNSE</name>
<dbReference type="Ensembl" id="ENSCSET00000030733.1">
    <property type="protein sequence ID" value="ENSCSEP00000030326.1"/>
    <property type="gene ID" value="ENSCSEG00000019426.1"/>
</dbReference>
<dbReference type="PANTHER" id="PTHR10912:SF8">
    <property type="entry name" value="ADP-RIBOSYL CYCLASE_CYCLIC ADP-RIBOSE HYDROLASE"/>
    <property type="match status" value="1"/>
</dbReference>
<evidence type="ECO:0000256" key="2">
    <source>
        <dbReference type="ARBA" id="ARBA00011982"/>
    </source>
</evidence>
<dbReference type="SUPFAM" id="SSF52309">
    <property type="entry name" value="N-(deoxy)ribosyltransferase-like"/>
    <property type="match status" value="1"/>
</dbReference>
<evidence type="ECO:0000256" key="3">
    <source>
        <dbReference type="ARBA" id="ARBA00022679"/>
    </source>
</evidence>
<keyword evidence="3" id="KW-0808">Transferase</keyword>
<keyword evidence="5" id="KW-0520">NAD</keyword>
<reference evidence="8" key="3">
    <citation type="submission" date="2025-09" db="UniProtKB">
        <authorList>
            <consortium name="Ensembl"/>
        </authorList>
    </citation>
    <scope>IDENTIFICATION</scope>
</reference>
<dbReference type="InterPro" id="IPR003193">
    <property type="entry name" value="ADP-ribosyl_cyclase"/>
</dbReference>
<dbReference type="GO" id="GO:0016740">
    <property type="term" value="F:transferase activity"/>
    <property type="evidence" value="ECO:0007669"/>
    <property type="project" value="UniProtKB-KW"/>
</dbReference>
<dbReference type="OMA" id="YEHTHSH"/>
<dbReference type="GeneTree" id="ENSGT00390000017291"/>
<evidence type="ECO:0000256" key="1">
    <source>
        <dbReference type="ARBA" id="ARBA00005406"/>
    </source>
</evidence>
<organism evidence="8 9">
    <name type="scientific">Cynoglossus semilaevis</name>
    <name type="common">Tongue sole</name>
    <dbReference type="NCBI Taxonomy" id="244447"/>
    <lineage>
        <taxon>Eukaryota</taxon>
        <taxon>Metazoa</taxon>
        <taxon>Chordata</taxon>
        <taxon>Craniata</taxon>
        <taxon>Vertebrata</taxon>
        <taxon>Euteleostomi</taxon>
        <taxon>Actinopterygii</taxon>
        <taxon>Neopterygii</taxon>
        <taxon>Teleostei</taxon>
        <taxon>Neoteleostei</taxon>
        <taxon>Acanthomorphata</taxon>
        <taxon>Carangaria</taxon>
        <taxon>Pleuronectiformes</taxon>
        <taxon>Pleuronectoidei</taxon>
        <taxon>Cynoglossidae</taxon>
        <taxon>Cynoglossinae</taxon>
        <taxon>Cynoglossus</taxon>
    </lineage>
</organism>
<dbReference type="GO" id="GO:0016849">
    <property type="term" value="F:phosphorus-oxygen lyase activity"/>
    <property type="evidence" value="ECO:0007669"/>
    <property type="project" value="TreeGrafter"/>
</dbReference>
<dbReference type="GO" id="GO:0061809">
    <property type="term" value="F:NAD+ nucleosidase activity, cyclic ADP-ribose generating"/>
    <property type="evidence" value="ECO:0007669"/>
    <property type="project" value="UniProtKB-EC"/>
</dbReference>
<keyword evidence="4" id="KW-0378">Hydrolase</keyword>
<dbReference type="PANTHER" id="PTHR10912">
    <property type="entry name" value="ADP-RIBOSYL CYCLASE"/>
    <property type="match status" value="1"/>
</dbReference>
<accession>A0A3P8WY67</accession>
<keyword evidence="6" id="KW-1015">Disulfide bond</keyword>
<sequence>TISILLCLLLKGSILSLIGLAQMKSQLGTTPNIRDIVVGRCYVYNALIDPSLRLDCVKMWRQFEDAVVLQSSCNVTVDYLPIFYTVPQSGPCHRSLFWSKTRKLMHSYAAAVGTFWTLEDTLIGFLFNDLHWCGQHKNPGVSCPMWSTCRNHPMYSLWRQASESFAETACGNVTVLLNGSIVNAFDRNSMLGSVEVNGLRPEKVEYVNIKVAADQQGPYMYRIKTFFHTFLSLIFVGCRFVDAATGVVTCFHRTLTILQCIQDPTEPTCRTYFNSLEQGKCSVSD</sequence>
<keyword evidence="7" id="KW-0732">Signal</keyword>
<feature type="signal peptide" evidence="7">
    <location>
        <begin position="1"/>
        <end position="16"/>
    </location>
</feature>
<dbReference type="Pfam" id="PF02267">
    <property type="entry name" value="Rib_hydrolayse"/>
    <property type="match status" value="1"/>
</dbReference>
<dbReference type="GO" id="GO:0030890">
    <property type="term" value="P:positive regulation of B cell proliferation"/>
    <property type="evidence" value="ECO:0007669"/>
    <property type="project" value="TreeGrafter"/>
</dbReference>
<reference evidence="8 9" key="1">
    <citation type="journal article" date="2014" name="Nat. Genet.">
        <title>Whole-genome sequence of a flatfish provides insights into ZW sex chromosome evolution and adaptation to a benthic lifestyle.</title>
        <authorList>
            <person name="Chen S."/>
            <person name="Zhang G."/>
            <person name="Shao C."/>
            <person name="Huang Q."/>
            <person name="Liu G."/>
            <person name="Zhang P."/>
            <person name="Song W."/>
            <person name="An N."/>
            <person name="Chalopin D."/>
            <person name="Volff J.N."/>
            <person name="Hong Y."/>
            <person name="Li Q."/>
            <person name="Sha Z."/>
            <person name="Zhou H."/>
            <person name="Xie M."/>
            <person name="Yu Q."/>
            <person name="Liu Y."/>
            <person name="Xiang H."/>
            <person name="Wang N."/>
            <person name="Wu K."/>
            <person name="Yang C."/>
            <person name="Zhou Q."/>
            <person name="Liao X."/>
            <person name="Yang L."/>
            <person name="Hu Q."/>
            <person name="Zhang J."/>
            <person name="Meng L."/>
            <person name="Jin L."/>
            <person name="Tian Y."/>
            <person name="Lian J."/>
            <person name="Yang J."/>
            <person name="Miao G."/>
            <person name="Liu S."/>
            <person name="Liang Z."/>
            <person name="Yan F."/>
            <person name="Li Y."/>
            <person name="Sun B."/>
            <person name="Zhang H."/>
            <person name="Zhang J."/>
            <person name="Zhu Y."/>
            <person name="Du M."/>
            <person name="Zhao Y."/>
            <person name="Schartl M."/>
            <person name="Tang Q."/>
            <person name="Wang J."/>
        </authorList>
    </citation>
    <scope>NUCLEOTIDE SEQUENCE</scope>
</reference>
<protein>
    <recommendedName>
        <fullName evidence="2">ADP-ribosyl cyclase/cyclic ADP-ribose hydrolase</fullName>
        <ecNumber evidence="2">3.2.2.6</ecNumber>
    </recommendedName>
</protein>
<dbReference type="GO" id="GO:0005886">
    <property type="term" value="C:plasma membrane"/>
    <property type="evidence" value="ECO:0007669"/>
    <property type="project" value="TreeGrafter"/>
</dbReference>
<dbReference type="STRING" id="244447.ENSCSEP00000030326"/>
<evidence type="ECO:0000256" key="5">
    <source>
        <dbReference type="ARBA" id="ARBA00023027"/>
    </source>
</evidence>
<dbReference type="EC" id="3.2.2.6" evidence="2"/>
<evidence type="ECO:0000313" key="9">
    <source>
        <dbReference type="Proteomes" id="UP000265120"/>
    </source>
</evidence>
<reference evidence="8" key="2">
    <citation type="submission" date="2025-08" db="UniProtKB">
        <authorList>
            <consortium name="Ensembl"/>
        </authorList>
    </citation>
    <scope>IDENTIFICATION</scope>
</reference>
<comment type="similarity">
    <text evidence="1">Belongs to the ADP-ribosyl cyclase family.</text>
</comment>
<dbReference type="Gene3D" id="3.40.50.720">
    <property type="entry name" value="NAD(P)-binding Rossmann-like Domain"/>
    <property type="match status" value="1"/>
</dbReference>
<evidence type="ECO:0000313" key="8">
    <source>
        <dbReference type="Ensembl" id="ENSCSEP00000030326.1"/>
    </source>
</evidence>
<dbReference type="Proteomes" id="UP000265120">
    <property type="component" value="Chromosome 3"/>
</dbReference>
<dbReference type="InParanoid" id="A0A3P8WY67"/>
<evidence type="ECO:0000256" key="7">
    <source>
        <dbReference type="SAM" id="SignalP"/>
    </source>
</evidence>
<dbReference type="Gene3D" id="1.20.82.10">
    <property type="entry name" value="ADP Ribosyl Cyclase, Chain A, domain 1"/>
    <property type="match status" value="1"/>
</dbReference>
<feature type="chain" id="PRO_5018282561" description="ADP-ribosyl cyclase/cyclic ADP-ribose hydrolase" evidence="7">
    <location>
        <begin position="17"/>
        <end position="285"/>
    </location>
</feature>
<dbReference type="AlphaFoldDB" id="A0A3P8WY67"/>
<proteinExistence type="inferred from homology"/>
<evidence type="ECO:0000256" key="4">
    <source>
        <dbReference type="ARBA" id="ARBA00022801"/>
    </source>
</evidence>
<keyword evidence="9" id="KW-1185">Reference proteome</keyword>